<dbReference type="PANTHER" id="PTHR10204:SF34">
    <property type="entry name" value="NAD(P)H DEHYDROGENASE [QUINONE] 1 ISOFORM 1"/>
    <property type="match status" value="1"/>
</dbReference>
<protein>
    <submittedName>
        <fullName evidence="4">NAD(P)H dehydrogenase</fullName>
    </submittedName>
</protein>
<reference evidence="4 5" key="1">
    <citation type="submission" date="2017-06" db="EMBL/GenBank/DDBJ databases">
        <title>Complete genome sequence of Paenibacillus donghaensis KCTC 13049T isolated from East Sea sediment, South Korea.</title>
        <authorList>
            <person name="Jung B.K."/>
            <person name="Hong S.-J."/>
            <person name="Shin J.-H."/>
        </authorList>
    </citation>
    <scope>NUCLEOTIDE SEQUENCE [LARGE SCALE GENOMIC DNA]</scope>
    <source>
        <strain evidence="4 5">KCTC 13049</strain>
    </source>
</reference>
<dbReference type="GO" id="GO:0005829">
    <property type="term" value="C:cytosol"/>
    <property type="evidence" value="ECO:0007669"/>
    <property type="project" value="TreeGrafter"/>
</dbReference>
<accession>A0A2Z2KKL1</accession>
<evidence type="ECO:0000256" key="1">
    <source>
        <dbReference type="ARBA" id="ARBA00006252"/>
    </source>
</evidence>
<dbReference type="NCBIfam" id="NF007280">
    <property type="entry name" value="PRK09739.1"/>
    <property type="match status" value="1"/>
</dbReference>
<evidence type="ECO:0000259" key="3">
    <source>
        <dbReference type="Pfam" id="PF02525"/>
    </source>
</evidence>
<evidence type="ECO:0000313" key="5">
    <source>
        <dbReference type="Proteomes" id="UP000249890"/>
    </source>
</evidence>
<keyword evidence="2" id="KW-0560">Oxidoreductase</keyword>
<evidence type="ECO:0000256" key="2">
    <source>
        <dbReference type="ARBA" id="ARBA00023002"/>
    </source>
</evidence>
<dbReference type="GO" id="GO:0003955">
    <property type="term" value="F:NAD(P)H dehydrogenase (quinone) activity"/>
    <property type="evidence" value="ECO:0007669"/>
    <property type="project" value="TreeGrafter"/>
</dbReference>
<proteinExistence type="inferred from homology"/>
<dbReference type="InterPro" id="IPR029039">
    <property type="entry name" value="Flavoprotein-like_sf"/>
</dbReference>
<dbReference type="PANTHER" id="PTHR10204">
    <property type="entry name" value="NAD P H OXIDOREDUCTASE-RELATED"/>
    <property type="match status" value="1"/>
</dbReference>
<evidence type="ECO:0000313" key="4">
    <source>
        <dbReference type="EMBL" id="ASA20421.1"/>
    </source>
</evidence>
<keyword evidence="5" id="KW-1185">Reference proteome</keyword>
<dbReference type="AlphaFoldDB" id="A0A2Z2KKL1"/>
<gene>
    <name evidence="4" type="ORF">B9T62_06150</name>
</gene>
<dbReference type="SUPFAM" id="SSF52218">
    <property type="entry name" value="Flavoproteins"/>
    <property type="match status" value="1"/>
</dbReference>
<dbReference type="OrthoDB" id="9798454at2"/>
<name>A0A2Z2KKL1_9BACL</name>
<dbReference type="InterPro" id="IPR003680">
    <property type="entry name" value="Flavodoxin_fold"/>
</dbReference>
<dbReference type="KEGG" id="pdh:B9T62_06150"/>
<dbReference type="RefSeq" id="WP_087914441.1">
    <property type="nucleotide sequence ID" value="NZ_CP021780.1"/>
</dbReference>
<organism evidence="4 5">
    <name type="scientific">Paenibacillus donghaensis</name>
    <dbReference type="NCBI Taxonomy" id="414771"/>
    <lineage>
        <taxon>Bacteria</taxon>
        <taxon>Bacillati</taxon>
        <taxon>Bacillota</taxon>
        <taxon>Bacilli</taxon>
        <taxon>Bacillales</taxon>
        <taxon>Paenibacillaceae</taxon>
        <taxon>Paenibacillus</taxon>
    </lineage>
</organism>
<dbReference type="Proteomes" id="UP000249890">
    <property type="component" value="Chromosome"/>
</dbReference>
<comment type="similarity">
    <text evidence="1">Belongs to the NAD(P)H dehydrogenase (quinone) family.</text>
</comment>
<feature type="domain" description="Flavodoxin-like fold" evidence="3">
    <location>
        <begin position="1"/>
        <end position="176"/>
    </location>
</feature>
<dbReference type="EMBL" id="CP021780">
    <property type="protein sequence ID" value="ASA20421.1"/>
    <property type="molecule type" value="Genomic_DNA"/>
</dbReference>
<sequence>MKVLLVVTHPREVSLTHAVKNRFVEALQQNNHEVDILDLDHDGFNPLYSVEDERDWTNPDKVYAPEIRKEMDRIVAADALVFVFPLWWYSVPSLLKGYLDKVWNMGLLKESMSKKVLWICLAGGDEEHLIKYGYKPMITHYLNVAIAGYAGVKESQVEFLYDTLSPSEEYIAGLLDQAYALGQSYN</sequence>
<dbReference type="InterPro" id="IPR051545">
    <property type="entry name" value="NAD(P)H_dehydrogenase_qn"/>
</dbReference>
<dbReference type="Gene3D" id="3.40.50.360">
    <property type="match status" value="1"/>
</dbReference>
<dbReference type="Pfam" id="PF02525">
    <property type="entry name" value="Flavodoxin_2"/>
    <property type="match status" value="1"/>
</dbReference>